<dbReference type="EMBL" id="CAWYQH010000090">
    <property type="protein sequence ID" value="CAK8682082.1"/>
    <property type="molecule type" value="Genomic_DNA"/>
</dbReference>
<dbReference type="InterPro" id="IPR023393">
    <property type="entry name" value="START-like_dom_sf"/>
</dbReference>
<feature type="domain" description="START" evidence="5">
    <location>
        <begin position="20"/>
        <end position="137"/>
    </location>
</feature>
<dbReference type="Pfam" id="PF01852">
    <property type="entry name" value="START"/>
    <property type="match status" value="1"/>
</dbReference>
<dbReference type="PROSITE" id="PS50848">
    <property type="entry name" value="START"/>
    <property type="match status" value="1"/>
</dbReference>
<organism evidence="6 7">
    <name type="scientific">Clavelina lepadiformis</name>
    <name type="common">Light-bulb sea squirt</name>
    <name type="synonym">Ascidia lepadiformis</name>
    <dbReference type="NCBI Taxonomy" id="159417"/>
    <lineage>
        <taxon>Eukaryota</taxon>
        <taxon>Metazoa</taxon>
        <taxon>Chordata</taxon>
        <taxon>Tunicata</taxon>
        <taxon>Ascidiacea</taxon>
        <taxon>Aplousobranchia</taxon>
        <taxon>Clavelinidae</taxon>
        <taxon>Clavelina</taxon>
    </lineage>
</organism>
<evidence type="ECO:0000259" key="5">
    <source>
        <dbReference type="PROSITE" id="PS50848"/>
    </source>
</evidence>
<dbReference type="PANTHER" id="PTHR46374">
    <property type="entry name" value="PROTEIN CBG07384"/>
    <property type="match status" value="1"/>
</dbReference>
<keyword evidence="1" id="KW-0813">Transport</keyword>
<evidence type="ECO:0000313" key="7">
    <source>
        <dbReference type="Proteomes" id="UP001642483"/>
    </source>
</evidence>
<evidence type="ECO:0000256" key="3">
    <source>
        <dbReference type="ARBA" id="ARBA00023121"/>
    </source>
</evidence>
<evidence type="ECO:0000313" key="6">
    <source>
        <dbReference type="EMBL" id="CAK8682082.1"/>
    </source>
</evidence>
<dbReference type="PANTHER" id="PTHR46374:SF1">
    <property type="entry name" value="START DOMAIN-CONTAINING PROTEIN"/>
    <property type="match status" value="1"/>
</dbReference>
<dbReference type="Gene3D" id="3.30.530.20">
    <property type="match status" value="1"/>
</dbReference>
<dbReference type="InterPro" id="IPR002913">
    <property type="entry name" value="START_lipid-bd_dom"/>
</dbReference>
<dbReference type="Proteomes" id="UP001642483">
    <property type="component" value="Unassembled WGS sequence"/>
</dbReference>
<sequence>MGDDILSKATAVEADVVGFSQSTSWAKMKTQAGVDVFSQPSPHFDGYMYRYTCEIDAPCHVVYEVLKPPKTSAERLAWDKSIAGYERVHTYKENLFIAVIVTPTVFTGLISQREFLDLFTFRTIDTDSSQTHWVFGK</sequence>
<gene>
    <name evidence="6" type="ORF">CVLEPA_LOCUS12293</name>
</gene>
<comment type="caution">
    <text evidence="6">The sequence shown here is derived from an EMBL/GenBank/DDBJ whole genome shotgun (WGS) entry which is preliminary data.</text>
</comment>
<dbReference type="SUPFAM" id="SSF55961">
    <property type="entry name" value="Bet v1-like"/>
    <property type="match status" value="1"/>
</dbReference>
<protein>
    <recommendedName>
        <fullName evidence="5">START domain-containing protein</fullName>
    </recommendedName>
</protein>
<evidence type="ECO:0000256" key="1">
    <source>
        <dbReference type="ARBA" id="ARBA00022448"/>
    </source>
</evidence>
<name>A0ABP0FQZ8_CLALP</name>
<dbReference type="InterPro" id="IPR043556">
    <property type="entry name" value="StARD5/6"/>
</dbReference>
<proteinExistence type="predicted"/>
<accession>A0ABP0FQZ8</accession>
<evidence type="ECO:0000256" key="2">
    <source>
        <dbReference type="ARBA" id="ARBA00023055"/>
    </source>
</evidence>
<keyword evidence="7" id="KW-1185">Reference proteome</keyword>
<reference evidence="6 7" key="1">
    <citation type="submission" date="2024-02" db="EMBL/GenBank/DDBJ databases">
        <authorList>
            <person name="Daric V."/>
            <person name="Darras S."/>
        </authorList>
    </citation>
    <scope>NUCLEOTIDE SEQUENCE [LARGE SCALE GENOMIC DNA]</scope>
</reference>
<keyword evidence="2" id="KW-0445">Lipid transport</keyword>
<comment type="function">
    <text evidence="4">May be involved in the intracellular transport of sterols or other lipids. May bind cholesterol or other sterols.</text>
</comment>
<keyword evidence="3" id="KW-0446">Lipid-binding</keyword>
<evidence type="ECO:0000256" key="4">
    <source>
        <dbReference type="ARBA" id="ARBA00024750"/>
    </source>
</evidence>